<evidence type="ECO:0000313" key="2">
    <source>
        <dbReference type="EMBL" id="KAE9962513.1"/>
    </source>
</evidence>
<sequence>MLSKTMEKSLKTFFSSPQFAVIGASSDPTKFGHKVFVWYLTHSLPVTPINPRAPSISVKSKTYATLTSPSQIPHPEETSLSIITPPKATLQILKEAREAGIPAVWLQPGTYDDEVLREAKVFEQGGGVAQLNNDMRTYHTKNLDPNIKASYNCKDSLLNIVRTEELQPFGILDALLSSDPQIAAQTL</sequence>
<dbReference type="PANTHER" id="PTHR33303">
    <property type="entry name" value="CYTOPLASMIC PROTEIN-RELATED"/>
    <property type="match status" value="1"/>
</dbReference>
<dbReference type="InterPro" id="IPR036291">
    <property type="entry name" value="NAD(P)-bd_dom_sf"/>
</dbReference>
<protein>
    <recommendedName>
        <fullName evidence="1">CoA-binding domain-containing protein</fullName>
    </recommendedName>
</protein>
<gene>
    <name evidence="2" type="ORF">BLS_000226</name>
</gene>
<dbReference type="AlphaFoldDB" id="A0A8H3YJZ5"/>
<evidence type="ECO:0000313" key="3">
    <source>
        <dbReference type="Proteomes" id="UP000433883"/>
    </source>
</evidence>
<feature type="domain" description="CoA-binding" evidence="1">
    <location>
        <begin position="13"/>
        <end position="110"/>
    </location>
</feature>
<dbReference type="PANTHER" id="PTHR33303:SF2">
    <property type="entry name" value="COA-BINDING DOMAIN-CONTAINING PROTEIN"/>
    <property type="match status" value="1"/>
</dbReference>
<dbReference type="Gene3D" id="3.40.50.720">
    <property type="entry name" value="NAD(P)-binding Rossmann-like Domain"/>
    <property type="match status" value="1"/>
</dbReference>
<name>A0A8H3YJZ5_VENIN</name>
<dbReference type="EMBL" id="WNWQ01001029">
    <property type="protein sequence ID" value="KAE9962513.1"/>
    <property type="molecule type" value="Genomic_DNA"/>
</dbReference>
<dbReference type="InterPro" id="IPR003781">
    <property type="entry name" value="CoA-bd"/>
</dbReference>
<comment type="caution">
    <text evidence="2">The sequence shown here is derived from an EMBL/GenBank/DDBJ whole genome shotgun (WGS) entry which is preliminary data.</text>
</comment>
<reference evidence="2 3" key="1">
    <citation type="submission" date="2019-11" db="EMBL/GenBank/DDBJ databases">
        <title>Venturia inaequalis Genome Resource.</title>
        <authorList>
            <person name="Lichtner F.J."/>
        </authorList>
    </citation>
    <scope>NUCLEOTIDE SEQUENCE [LARGE SCALE GENOMIC DNA]</scope>
    <source>
        <strain evidence="2">Bline_iso_100314</strain>
    </source>
</reference>
<dbReference type="SUPFAM" id="SSF51735">
    <property type="entry name" value="NAD(P)-binding Rossmann-fold domains"/>
    <property type="match status" value="1"/>
</dbReference>
<dbReference type="SMART" id="SM00881">
    <property type="entry name" value="CoA_binding"/>
    <property type="match status" value="1"/>
</dbReference>
<organism evidence="2 3">
    <name type="scientific">Venturia inaequalis</name>
    <name type="common">Apple scab fungus</name>
    <dbReference type="NCBI Taxonomy" id="5025"/>
    <lineage>
        <taxon>Eukaryota</taxon>
        <taxon>Fungi</taxon>
        <taxon>Dikarya</taxon>
        <taxon>Ascomycota</taxon>
        <taxon>Pezizomycotina</taxon>
        <taxon>Dothideomycetes</taxon>
        <taxon>Pleosporomycetidae</taxon>
        <taxon>Venturiales</taxon>
        <taxon>Venturiaceae</taxon>
        <taxon>Venturia</taxon>
    </lineage>
</organism>
<dbReference type="Proteomes" id="UP000433883">
    <property type="component" value="Unassembled WGS sequence"/>
</dbReference>
<proteinExistence type="predicted"/>
<dbReference type="Pfam" id="PF13380">
    <property type="entry name" value="CoA_binding_2"/>
    <property type="match status" value="1"/>
</dbReference>
<accession>A0A8H3YJZ5</accession>
<evidence type="ECO:0000259" key="1">
    <source>
        <dbReference type="SMART" id="SM00881"/>
    </source>
</evidence>